<organism evidence="5 6">
    <name type="scientific">Polarella glacialis</name>
    <name type="common">Dinoflagellate</name>
    <dbReference type="NCBI Taxonomy" id="89957"/>
    <lineage>
        <taxon>Eukaryota</taxon>
        <taxon>Sar</taxon>
        <taxon>Alveolata</taxon>
        <taxon>Dinophyceae</taxon>
        <taxon>Suessiales</taxon>
        <taxon>Suessiaceae</taxon>
        <taxon>Polarella</taxon>
    </lineage>
</organism>
<proteinExistence type="inferred from homology"/>
<reference evidence="5" key="1">
    <citation type="submission" date="2021-02" db="EMBL/GenBank/DDBJ databases">
        <authorList>
            <person name="Dougan E. K."/>
            <person name="Rhodes N."/>
            <person name="Thang M."/>
            <person name="Chan C."/>
        </authorList>
    </citation>
    <scope>NUCLEOTIDE SEQUENCE</scope>
</reference>
<evidence type="ECO:0000256" key="2">
    <source>
        <dbReference type="ARBA" id="ARBA00022741"/>
    </source>
</evidence>
<evidence type="ECO:0000256" key="3">
    <source>
        <dbReference type="ARBA" id="ARBA00022840"/>
    </source>
</evidence>
<comment type="similarity">
    <text evidence="1">Belongs to the heat shock protein 70 family.</text>
</comment>
<comment type="caution">
    <text evidence="5">The sequence shown here is derived from an EMBL/GenBank/DDBJ whole genome shotgun (WGS) entry which is preliminary data.</text>
</comment>
<dbReference type="Proteomes" id="UP000626109">
    <property type="component" value="Unassembled WGS sequence"/>
</dbReference>
<dbReference type="Pfam" id="PF00012">
    <property type="entry name" value="HSP70"/>
    <property type="match status" value="1"/>
</dbReference>
<dbReference type="AlphaFoldDB" id="A0A813IJK8"/>
<gene>
    <name evidence="5" type="ORF">PGLA2088_LOCUS8503</name>
</gene>
<name>A0A813IJK8_POLGL</name>
<sequence length="131" mass="14352">MPATTFGFKLIEVAAAACTFKGEDEANRQRVDAKNGLENYCFTVRNTLNEEKLKLKLDAGDKARAERAVEETIQWIEKNQLAEKDEFEAKQKELEAIVNPVMVKVYQSEGGPAPPQPPSAAGGGPSVEEVD</sequence>
<evidence type="ECO:0000256" key="4">
    <source>
        <dbReference type="SAM" id="MobiDB-lite"/>
    </source>
</evidence>
<dbReference type="Gene3D" id="1.20.1270.10">
    <property type="match status" value="1"/>
</dbReference>
<dbReference type="SUPFAM" id="SSF100934">
    <property type="entry name" value="Heat shock protein 70kD (HSP70), C-terminal subdomain"/>
    <property type="match status" value="1"/>
</dbReference>
<feature type="region of interest" description="Disordered" evidence="4">
    <location>
        <begin position="107"/>
        <end position="131"/>
    </location>
</feature>
<evidence type="ECO:0000313" key="6">
    <source>
        <dbReference type="Proteomes" id="UP000626109"/>
    </source>
</evidence>
<dbReference type="GO" id="GO:0005524">
    <property type="term" value="F:ATP binding"/>
    <property type="evidence" value="ECO:0007669"/>
    <property type="project" value="UniProtKB-KW"/>
</dbReference>
<dbReference type="GO" id="GO:0140662">
    <property type="term" value="F:ATP-dependent protein folding chaperone"/>
    <property type="evidence" value="ECO:0007669"/>
    <property type="project" value="InterPro"/>
</dbReference>
<keyword evidence="3" id="KW-0067">ATP-binding</keyword>
<dbReference type="InterPro" id="IPR013126">
    <property type="entry name" value="Hsp_70_fam"/>
</dbReference>
<accession>A0A813IJK8</accession>
<dbReference type="InterPro" id="IPR029048">
    <property type="entry name" value="HSP70_C_sf"/>
</dbReference>
<evidence type="ECO:0000256" key="1">
    <source>
        <dbReference type="ARBA" id="ARBA00007381"/>
    </source>
</evidence>
<evidence type="ECO:0000313" key="5">
    <source>
        <dbReference type="EMBL" id="CAE8650711.1"/>
    </source>
</evidence>
<dbReference type="EMBL" id="CAJNNW010009127">
    <property type="protein sequence ID" value="CAE8650711.1"/>
    <property type="molecule type" value="Genomic_DNA"/>
</dbReference>
<protein>
    <submittedName>
        <fullName evidence="5">Uncharacterized protein</fullName>
    </submittedName>
</protein>
<keyword evidence="2" id="KW-0547">Nucleotide-binding</keyword>
<dbReference type="FunFam" id="1.20.1270.10:FF:000016">
    <property type="entry name" value="Heat shock protein 70"/>
    <property type="match status" value="1"/>
</dbReference>